<dbReference type="Gene3D" id="1.25.40.10">
    <property type="entry name" value="Tetratricopeptide repeat domain"/>
    <property type="match status" value="4"/>
</dbReference>
<dbReference type="AlphaFoldDB" id="A0A813FLE6"/>
<protein>
    <recommendedName>
        <fullName evidence="6">Pentatricopeptide repeat-containing protein, chloroplastic</fullName>
    </recommendedName>
</protein>
<evidence type="ECO:0000313" key="5">
    <source>
        <dbReference type="Proteomes" id="UP000654075"/>
    </source>
</evidence>
<feature type="region of interest" description="Disordered" evidence="3">
    <location>
        <begin position="1142"/>
        <end position="1190"/>
    </location>
</feature>
<organism evidence="4 5">
    <name type="scientific">Polarella glacialis</name>
    <name type="common">Dinoflagellate</name>
    <dbReference type="NCBI Taxonomy" id="89957"/>
    <lineage>
        <taxon>Eukaryota</taxon>
        <taxon>Sar</taxon>
        <taxon>Alveolata</taxon>
        <taxon>Dinophyceae</taxon>
        <taxon>Suessiales</taxon>
        <taxon>Suessiaceae</taxon>
        <taxon>Polarella</taxon>
    </lineage>
</organism>
<feature type="repeat" description="PPR" evidence="2">
    <location>
        <begin position="314"/>
        <end position="348"/>
    </location>
</feature>
<dbReference type="EMBL" id="CAJNNV010025449">
    <property type="protein sequence ID" value="CAE8614560.1"/>
    <property type="molecule type" value="Genomic_DNA"/>
</dbReference>
<feature type="compositionally biased region" description="Basic and acidic residues" evidence="3">
    <location>
        <begin position="1142"/>
        <end position="1154"/>
    </location>
</feature>
<sequence length="1190" mass="124283">MELIAMPGRMVFAAAGLPGSLRAPLPKDIGTSSSSSSSANPARKPQCSCGAFTKWQTGDTSGSDWREAVAALAKTLRSSSEGAGPGTRAAKSGFEIAISACKSSQQWRASLQLLFDMSEMTEATLMAFNQVMGTCAKSRQWQQALELLRWAAKQQLRTDAISYNTASGACDRAGEWRLALALSGSLRQLGLWPDIFSFGLALGACARRPVGPVGPSPSSAAWAQALGLLAETQRSGLRLSLAVCGAALNACSKAGSWMAALLLLEAMEAGCGGPPPDTSAFNAAVSACARGGGQWEVALQLLRLCQFPGQAQADVVTYNAAATALEKGQQPLRVVELVASMRQLGIRPDVVTLSAAVSAFGGASRWEGALHMLRASSSYALAPNIVACGAAVAACERGGQWASALWLLRALSAARLELSDVACGAAIGACGSCRRWEWALSLLWSMGQSSVQVSLPAYGEALAACEAAAASDPDSDPTHDSHSGFDHEDVQEFDASSVHHNFGSEPLAEVATSGLWQQVLELLRSNGRGGSSALRHIRPDLAALGAAVSACGKGQQWGAALELLMSMRQASLQPSVVAANSALDACERGRRWDVGLQLLCWGRSIDLEPDATGLRVAARASEAAAGGSSAMPALLELARCRAVTLASEVIRGRQRSERNDVGFVVDAFETLLDHSVPDGFATRSFDRAVIAPARSSLRLLCSSSYGDQGWRPRGRRLQDARLQRQSGLGQLTLQVLQELGLALRPLRAETCSLEGLSGSWVSEGKAGARRSLCAAGVTAARDPAAKHLAAWTASSLQKRSAETESEEQAVAASVSCLSRVQGRSDPEQDLAEQLPRLSEGAGVEGSLGRQEFLLPVFVEHDRAPHCERQALWHCSVSLRLYTLHGSQSPGPRKSLMGTRRRTTRKGAAPALMVMKACDVGVLRCSTIAIFQQGKAATLGSSGITCPVAGGELYSDQLLLASASAHAERLDPLKGSGSKGPPLIPLGSSISASRSCGSLFKAPIPASSSQPSAKLQLRSKSSMLVHELGSGSEPADRAAALARLPALPAEPSLQASTPAHASAVGGQSSGSRAPAISRASALVAELGGASVAAAEVDKVDSEAAKNAAKCKAVASLQRLFFEEVQRGGDANAAAAAALKRLAEETRQDDESRPVSRLEPSLGPGEKHLQNSSLARGLRDEDTDDLDLMPVR</sequence>
<dbReference type="Proteomes" id="UP000654075">
    <property type="component" value="Unassembled WGS sequence"/>
</dbReference>
<dbReference type="Pfam" id="PF13812">
    <property type="entry name" value="PPR_3"/>
    <property type="match status" value="1"/>
</dbReference>
<comment type="caution">
    <text evidence="4">The sequence shown here is derived from an EMBL/GenBank/DDBJ whole genome shotgun (WGS) entry which is preliminary data.</text>
</comment>
<dbReference type="PANTHER" id="PTHR47447:SF17">
    <property type="entry name" value="OS12G0638900 PROTEIN"/>
    <property type="match status" value="1"/>
</dbReference>
<evidence type="ECO:0008006" key="6">
    <source>
        <dbReference type="Google" id="ProtNLM"/>
    </source>
</evidence>
<reference evidence="4" key="1">
    <citation type="submission" date="2021-02" db="EMBL/GenBank/DDBJ databases">
        <authorList>
            <person name="Dougan E. K."/>
            <person name="Rhodes N."/>
            <person name="Thang M."/>
            <person name="Chan C."/>
        </authorList>
    </citation>
    <scope>NUCLEOTIDE SEQUENCE</scope>
</reference>
<feature type="region of interest" description="Disordered" evidence="3">
    <location>
        <begin position="1050"/>
        <end position="1070"/>
    </location>
</feature>
<evidence type="ECO:0000256" key="1">
    <source>
        <dbReference type="ARBA" id="ARBA00022737"/>
    </source>
</evidence>
<gene>
    <name evidence="4" type="ORF">PGLA1383_LOCUS32281</name>
</gene>
<evidence type="ECO:0000313" key="4">
    <source>
        <dbReference type="EMBL" id="CAE8614560.1"/>
    </source>
</evidence>
<proteinExistence type="predicted"/>
<dbReference type="InterPro" id="IPR002885">
    <property type="entry name" value="PPR_rpt"/>
</dbReference>
<keyword evidence="5" id="KW-1185">Reference proteome</keyword>
<feature type="compositionally biased region" description="Acidic residues" evidence="3">
    <location>
        <begin position="1179"/>
        <end position="1190"/>
    </location>
</feature>
<evidence type="ECO:0000256" key="2">
    <source>
        <dbReference type="PROSITE-ProRule" id="PRU00708"/>
    </source>
</evidence>
<dbReference type="InterPro" id="IPR011990">
    <property type="entry name" value="TPR-like_helical_dom_sf"/>
</dbReference>
<dbReference type="PANTHER" id="PTHR47447">
    <property type="entry name" value="OS03G0856100 PROTEIN"/>
    <property type="match status" value="1"/>
</dbReference>
<keyword evidence="1" id="KW-0677">Repeat</keyword>
<dbReference type="PROSITE" id="PS51375">
    <property type="entry name" value="PPR"/>
    <property type="match status" value="1"/>
</dbReference>
<accession>A0A813FLE6</accession>
<feature type="region of interest" description="Disordered" evidence="3">
    <location>
        <begin position="885"/>
        <end position="904"/>
    </location>
</feature>
<feature type="region of interest" description="Disordered" evidence="3">
    <location>
        <begin position="25"/>
        <end position="46"/>
    </location>
</feature>
<evidence type="ECO:0000256" key="3">
    <source>
        <dbReference type="SAM" id="MobiDB-lite"/>
    </source>
</evidence>
<feature type="compositionally biased region" description="Polar residues" evidence="3">
    <location>
        <begin position="1053"/>
        <end position="1070"/>
    </location>
</feature>
<name>A0A813FLE6_POLGL</name>